<dbReference type="Proteomes" id="UP000290289">
    <property type="component" value="Chromosome 8"/>
</dbReference>
<evidence type="ECO:0000256" key="2">
    <source>
        <dbReference type="ARBA" id="ARBA00022692"/>
    </source>
</evidence>
<evidence type="ECO:0000256" key="4">
    <source>
        <dbReference type="ARBA" id="ARBA00023136"/>
    </source>
</evidence>
<feature type="compositionally biased region" description="Low complexity" evidence="5">
    <location>
        <begin position="1"/>
        <end position="12"/>
    </location>
</feature>
<dbReference type="GO" id="GO:0016020">
    <property type="term" value="C:membrane"/>
    <property type="evidence" value="ECO:0007669"/>
    <property type="project" value="UniProtKB-SubCell"/>
</dbReference>
<keyword evidence="4" id="KW-0472">Membrane</keyword>
<evidence type="ECO:0000313" key="7">
    <source>
        <dbReference type="Proteomes" id="UP000290289"/>
    </source>
</evidence>
<dbReference type="PANTHER" id="PTHR20855">
    <property type="entry name" value="ADIPOR/PROGESTIN RECEPTOR-RELATED"/>
    <property type="match status" value="1"/>
</dbReference>
<evidence type="ECO:0000313" key="6">
    <source>
        <dbReference type="EMBL" id="RXH92180.1"/>
    </source>
</evidence>
<comment type="subcellular location">
    <subcellularLocation>
        <location evidence="1">Membrane</location>
        <topology evidence="1">Multi-pass membrane protein</topology>
    </subcellularLocation>
</comment>
<sequence>MEWWGTSTGNTSSRKKKTTKTTALRKFEELPPYMKDNEYILDYYRCEWPLKDLLFSVFACHNETLNIWTYDTLIPCLDSFPSLFN</sequence>
<reference evidence="6 7" key="1">
    <citation type="submission" date="2018-10" db="EMBL/GenBank/DDBJ databases">
        <title>A high-quality apple genome assembly.</title>
        <authorList>
            <person name="Hu J."/>
        </authorList>
    </citation>
    <scope>NUCLEOTIDE SEQUENCE [LARGE SCALE GENOMIC DNA]</scope>
    <source>
        <strain evidence="7">cv. HFTH1</strain>
        <tissue evidence="6">Young leaf</tissue>
    </source>
</reference>
<keyword evidence="7" id="KW-1185">Reference proteome</keyword>
<dbReference type="AlphaFoldDB" id="A0A498J9L9"/>
<dbReference type="GO" id="GO:0009725">
    <property type="term" value="P:response to hormone"/>
    <property type="evidence" value="ECO:0007669"/>
    <property type="project" value="TreeGrafter"/>
</dbReference>
<proteinExistence type="predicted"/>
<evidence type="ECO:0000256" key="3">
    <source>
        <dbReference type="ARBA" id="ARBA00022989"/>
    </source>
</evidence>
<dbReference type="GO" id="GO:0009744">
    <property type="term" value="P:response to sucrose"/>
    <property type="evidence" value="ECO:0007669"/>
    <property type="project" value="UniProtKB-ARBA"/>
</dbReference>
<dbReference type="PANTHER" id="PTHR20855:SF100">
    <property type="entry name" value="HEPTAHELICAL TRANSMEMBRANE PROTEIN 2"/>
    <property type="match status" value="1"/>
</dbReference>
<accession>A0A498J9L9</accession>
<comment type="caution">
    <text evidence="6">The sequence shown here is derived from an EMBL/GenBank/DDBJ whole genome shotgun (WGS) entry which is preliminary data.</text>
</comment>
<protein>
    <submittedName>
        <fullName evidence="6">Uncharacterized protein</fullName>
    </submittedName>
</protein>
<dbReference type="GO" id="GO:0038023">
    <property type="term" value="F:signaling receptor activity"/>
    <property type="evidence" value="ECO:0007669"/>
    <property type="project" value="TreeGrafter"/>
</dbReference>
<keyword evidence="3" id="KW-1133">Transmembrane helix</keyword>
<keyword evidence="2" id="KW-0812">Transmembrane</keyword>
<dbReference type="InterPro" id="IPR004254">
    <property type="entry name" value="AdipoR/HlyIII-related"/>
</dbReference>
<name>A0A498J9L9_MALDO</name>
<organism evidence="6 7">
    <name type="scientific">Malus domestica</name>
    <name type="common">Apple</name>
    <name type="synonym">Pyrus malus</name>
    <dbReference type="NCBI Taxonomy" id="3750"/>
    <lineage>
        <taxon>Eukaryota</taxon>
        <taxon>Viridiplantae</taxon>
        <taxon>Streptophyta</taxon>
        <taxon>Embryophyta</taxon>
        <taxon>Tracheophyta</taxon>
        <taxon>Spermatophyta</taxon>
        <taxon>Magnoliopsida</taxon>
        <taxon>eudicotyledons</taxon>
        <taxon>Gunneridae</taxon>
        <taxon>Pentapetalae</taxon>
        <taxon>rosids</taxon>
        <taxon>fabids</taxon>
        <taxon>Rosales</taxon>
        <taxon>Rosaceae</taxon>
        <taxon>Amygdaloideae</taxon>
        <taxon>Maleae</taxon>
        <taxon>Malus</taxon>
    </lineage>
</organism>
<feature type="region of interest" description="Disordered" evidence="5">
    <location>
        <begin position="1"/>
        <end position="20"/>
    </location>
</feature>
<gene>
    <name evidence="6" type="ORF">DVH24_033076</name>
</gene>
<dbReference type="STRING" id="3750.A0A498J9L9"/>
<evidence type="ECO:0000256" key="5">
    <source>
        <dbReference type="SAM" id="MobiDB-lite"/>
    </source>
</evidence>
<evidence type="ECO:0000256" key="1">
    <source>
        <dbReference type="ARBA" id="ARBA00004141"/>
    </source>
</evidence>
<dbReference type="EMBL" id="RDQH01000334">
    <property type="protein sequence ID" value="RXH92180.1"/>
    <property type="molecule type" value="Genomic_DNA"/>
</dbReference>